<feature type="domain" description="Dynein heavy chain linker" evidence="2">
    <location>
        <begin position="437"/>
        <end position="559"/>
    </location>
</feature>
<organism evidence="3 4">
    <name type="scientific">Camelus dromedarius</name>
    <name type="common">Dromedary</name>
    <name type="synonym">Arabian camel</name>
    <dbReference type="NCBI Taxonomy" id="9838"/>
    <lineage>
        <taxon>Eukaryota</taxon>
        <taxon>Metazoa</taxon>
        <taxon>Chordata</taxon>
        <taxon>Craniata</taxon>
        <taxon>Vertebrata</taxon>
        <taxon>Euteleostomi</taxon>
        <taxon>Mammalia</taxon>
        <taxon>Eutheria</taxon>
        <taxon>Laurasiatheria</taxon>
        <taxon>Artiodactyla</taxon>
        <taxon>Tylopoda</taxon>
        <taxon>Camelidae</taxon>
        <taxon>Camelus</taxon>
    </lineage>
</organism>
<dbReference type="InterPro" id="IPR026983">
    <property type="entry name" value="DHC"/>
</dbReference>
<dbReference type="PANTHER" id="PTHR22878">
    <property type="entry name" value="DYNEIN HEAVY CHAIN 6, AXONEMAL-LIKE-RELATED"/>
    <property type="match status" value="1"/>
</dbReference>
<proteinExistence type="predicted"/>
<dbReference type="GO" id="GO:0045505">
    <property type="term" value="F:dynein intermediate chain binding"/>
    <property type="evidence" value="ECO:0007669"/>
    <property type="project" value="InterPro"/>
</dbReference>
<sequence>MPCCLYRWIPTCAQLFVSRKEHWVCFAPKSEYDSSCNIEEYFASVASFMSLQLRELVIKSLEDLVSFFMIHKDGNDFEEPYQEMEFFIPQLIMMKLEVSDPIIVFKPSFDDCWELIHNSFLEIIKNSKGIPKEGNEREVPVVWKDGVGAWGQIKYVPLKFSFTTMDQQYLNVYKKYDDLLDNTAEQNITAFLKENHGIDDFMTRINSIKKRRNEIASMHITVPLAMFCLDTMTLNYDLCERAQNLKDRLIQFQVDVNRDTNTSICNQYSIIADKVSEIPANTRELVSLIEFLKKSSDVTVFKLRRQLRDAVERLEFLMDYADLPQEDIKLNSTLFLWPDQIEDILENSRNLLLSKRDQAEMDLIKRCSEFEAKLEGYNKELEGFRKREVMTTEEMKNNVEKLNELSKNLDQALVEFELINKEEDLLEKEKSTFPLLQTVLTNKVPYEQLWVTAYEFSIKSEEWMNGPLFLLNAEEIAEEIGNMWRTVYKLTKTLTDMPAPRRLAENVKSKIDKFKQHIPILSISCNPGMKDRHWQQVPVTAHPPTSPAQPSAALILVVLWKAGIINRPSFLSLKGEST</sequence>
<dbReference type="Proteomes" id="UP000299084">
    <property type="component" value="Unassembled WGS sequence"/>
</dbReference>
<dbReference type="EMBL" id="JWIN03000018">
    <property type="protein sequence ID" value="KAB1263611.1"/>
    <property type="molecule type" value="Genomic_DNA"/>
</dbReference>
<accession>A0A5N4CXM2</accession>
<evidence type="ECO:0000256" key="1">
    <source>
        <dbReference type="SAM" id="Coils"/>
    </source>
</evidence>
<dbReference type="InterPro" id="IPR013602">
    <property type="entry name" value="Dynein_heavy_linker"/>
</dbReference>
<keyword evidence="1" id="KW-0175">Coiled coil</keyword>
<comment type="caution">
    <text evidence="3">The sequence shown here is derived from an EMBL/GenBank/DDBJ whole genome shotgun (WGS) entry which is preliminary data.</text>
</comment>
<dbReference type="AlphaFoldDB" id="A0A5N4CXM2"/>
<dbReference type="Pfam" id="PF08393">
    <property type="entry name" value="DHC_N2"/>
    <property type="match status" value="1"/>
</dbReference>
<keyword evidence="4" id="KW-1185">Reference proteome</keyword>
<evidence type="ECO:0000313" key="4">
    <source>
        <dbReference type="Proteomes" id="UP000299084"/>
    </source>
</evidence>
<reference evidence="3 4" key="1">
    <citation type="journal article" date="2019" name="Mol. Ecol. Resour.">
        <title>Improving Illumina assemblies with Hi-C and long reads: an example with the North African dromedary.</title>
        <authorList>
            <person name="Elbers J.P."/>
            <person name="Rogers M.F."/>
            <person name="Perelman P.L."/>
            <person name="Proskuryakova A.A."/>
            <person name="Serdyukova N.A."/>
            <person name="Johnson W.E."/>
            <person name="Horin P."/>
            <person name="Corander J."/>
            <person name="Murphy D."/>
            <person name="Burger P.A."/>
        </authorList>
    </citation>
    <scope>NUCLEOTIDE SEQUENCE [LARGE SCALE GENOMIC DNA]</scope>
    <source>
        <strain evidence="3">Drom800</strain>
        <tissue evidence="3">Blood</tissue>
    </source>
</reference>
<protein>
    <submittedName>
        <fullName evidence="3">Dynein heavy chain 3</fullName>
    </submittedName>
</protein>
<dbReference type="GO" id="GO:0007018">
    <property type="term" value="P:microtubule-based movement"/>
    <property type="evidence" value="ECO:0007669"/>
    <property type="project" value="InterPro"/>
</dbReference>
<evidence type="ECO:0000259" key="2">
    <source>
        <dbReference type="Pfam" id="PF08393"/>
    </source>
</evidence>
<dbReference type="GO" id="GO:0051959">
    <property type="term" value="F:dynein light intermediate chain binding"/>
    <property type="evidence" value="ECO:0007669"/>
    <property type="project" value="InterPro"/>
</dbReference>
<dbReference type="GO" id="GO:0030286">
    <property type="term" value="C:dynein complex"/>
    <property type="evidence" value="ECO:0007669"/>
    <property type="project" value="InterPro"/>
</dbReference>
<feature type="coiled-coil region" evidence="1">
    <location>
        <begin position="367"/>
        <end position="429"/>
    </location>
</feature>
<gene>
    <name evidence="3" type="ORF">Cadr_000024002</name>
</gene>
<dbReference type="PANTHER" id="PTHR22878:SF71">
    <property type="entry name" value="DYNEIN, AXONEMAL, HEAVY CHAIN 3"/>
    <property type="match status" value="1"/>
</dbReference>
<name>A0A5N4CXM2_CAMDR</name>
<evidence type="ECO:0000313" key="3">
    <source>
        <dbReference type="EMBL" id="KAB1263611.1"/>
    </source>
</evidence>